<reference evidence="7" key="1">
    <citation type="submission" date="2021-01" db="EMBL/GenBank/DDBJ databases">
        <title>YIM 132084 draft genome.</title>
        <authorList>
            <person name="An D."/>
        </authorList>
    </citation>
    <scope>NUCLEOTIDE SEQUENCE</scope>
    <source>
        <strain evidence="7">YIM 132084</strain>
    </source>
</reference>
<evidence type="ECO:0000259" key="6">
    <source>
        <dbReference type="Pfam" id="PF21077"/>
    </source>
</evidence>
<dbReference type="EMBL" id="JAERWK010000010">
    <property type="protein sequence ID" value="MBM9467163.1"/>
    <property type="molecule type" value="Genomic_DNA"/>
</dbReference>
<dbReference type="Pfam" id="PF21076">
    <property type="entry name" value="GDH_ACT2"/>
    <property type="match status" value="1"/>
</dbReference>
<dbReference type="InterPro" id="IPR024727">
    <property type="entry name" value="NAD_Glu_DH_N_ACT1"/>
</dbReference>
<dbReference type="Proteomes" id="UP000663792">
    <property type="component" value="Unassembled WGS sequence"/>
</dbReference>
<dbReference type="Pfam" id="PF21073">
    <property type="entry name" value="GDH_HM1"/>
    <property type="match status" value="1"/>
</dbReference>
<dbReference type="GO" id="GO:0006538">
    <property type="term" value="P:L-glutamate catabolic process"/>
    <property type="evidence" value="ECO:0007669"/>
    <property type="project" value="InterPro"/>
</dbReference>
<gene>
    <name evidence="7" type="ORF">JL106_07690</name>
</gene>
<dbReference type="Pfam" id="PF21078">
    <property type="entry name" value="GDH_HM3"/>
    <property type="match status" value="1"/>
</dbReference>
<dbReference type="InterPro" id="IPR049056">
    <property type="entry name" value="NAD_Glu_DH_HM3"/>
</dbReference>
<feature type="domain" description="NAD-glutamate dehydrogenase catalytic" evidence="2">
    <location>
        <begin position="867"/>
        <end position="1377"/>
    </location>
</feature>
<evidence type="ECO:0000259" key="3">
    <source>
        <dbReference type="Pfam" id="PF21074"/>
    </source>
</evidence>
<dbReference type="Pfam" id="PF21075">
    <property type="entry name" value="GDH_ACT1"/>
    <property type="match status" value="1"/>
</dbReference>
<evidence type="ECO:0000313" key="7">
    <source>
        <dbReference type="EMBL" id="MBM9467163.1"/>
    </source>
</evidence>
<dbReference type="InterPro" id="IPR048381">
    <property type="entry name" value="GDH_C"/>
</dbReference>
<dbReference type="InterPro" id="IPR007780">
    <property type="entry name" value="NAD_Glu_DH_bac"/>
</dbReference>
<organism evidence="7 8">
    <name type="scientific">Nakamurella leprariae</name>
    <dbReference type="NCBI Taxonomy" id="2803911"/>
    <lineage>
        <taxon>Bacteria</taxon>
        <taxon>Bacillati</taxon>
        <taxon>Actinomycetota</taxon>
        <taxon>Actinomycetes</taxon>
        <taxon>Nakamurellales</taxon>
        <taxon>Nakamurellaceae</taxon>
        <taxon>Nakamurella</taxon>
    </lineage>
</organism>
<evidence type="ECO:0000256" key="1">
    <source>
        <dbReference type="SAM" id="MobiDB-lite"/>
    </source>
</evidence>
<dbReference type="RefSeq" id="WP_205260124.1">
    <property type="nucleotide sequence ID" value="NZ_JAERWK010000010.1"/>
</dbReference>
<sequence>MKATGTADDHPTGARAAGRVAGDTAGDLLPIGPEAEPVRPGGPDLVAAEATRRRPELAALIDAYFRRMPEEDRPTEVDDLLTIVDQHRRTASVRRPGEIAIRVVNPPRHDRSSDLGDRSADWQRAATVVTVVNDDMPYLVETTVAALSALGLTVHRLLHPVLLAHRDVDGVLQAVSAEAGPGAHGGHRPGAADGIGDGAGVRVVRESWMHLLVDRITDASRAEDVQAALTTALEQVRAAVQDADALAGAAAAVAAELRAVPSPRTPQEVTEAADLLYWLVSGHLTFLGYERYEPAGPVVERPGPDDRVPRPGEPRTVRMVAVADSGLGVLRRATDPPVQYAADDADPSDRAATPGTPVGPGDDEVTVDLTDGLSDPPGTAPGHLLLTRANHGLSLSRSIPPLAVCVRILAADGSVLADHRFVGVLTSRGAAAEPATVPVLRGIVQQVMSSLGATANSYTGQQALDLMAGYPRLDLFWARADEIARVVRGVLELTSRRRLRAFVQADPMRRFVTVLVFLPRDRYTTVSRLRLQDVLLREFAGRSIHYTARVGDSLLASLYFTVDTDPDRPAAPDPGPLSEQLREAILTWEDRLVGELVGPGGMLAGQLLDPEHPADEAVLAGSPADLDTAAVLSRYGDAFDEAYKEDHSVADAVADLQVLDGLSGPDDLAVRMSDAATEDPTADDRAVVHRLTLYVVGAPVTLSRALPVLHSLGAVVLDERPYDVRRSDGTAGQILDFGLQFAAGPAARAAASPELRQHFTEAFVAAWRGRCEVDGFNGLVLRAGLRWRQVVVLRACARYLRQLGTPYTQGYIEQVLTAQPAVAADLAELFAVRFDPERFPDADDRSSDGGGAGAARVEASDRLVESITADLDAVTSLDADRILRSLLSVITATDRTNAYRHDADGAPRPVLSFKLDPRRIPSAPRPVPRHEIWVYSPEVEGVHLRFGAVARGGLRWSDRPEDFRTEVLGLVKAQEVKNAVIVPVGAKGGFVVRRPVEATGDPVADRDAAQAQAVQCYRRFIAGLLDLTDNRVDGTVVPPQDVVRHDGDDPYLVVAADKGTASFSDTANAVAAEYGFWLGDAFASGGSVGYDHKAMGITARGAWESVKQHFRERGLDTQRQEFTVVGVGDMSGDVFGNGMLLSAHIRLVAAFDHRHVFVDPEPEPERSFTERLRLFELPRSSWADYDTSLISTGGGVWPRTAKSIPVSEQVRSALGLADDVTALPPTELIRAILTAPVDLLWNGGIGTYVKATEESAADVGDKANDAVRVNGAQVRAAVIGEGGNLGVTQLGRIEYALRGGRGDGPAGGGSINTDAIDNSAGVDTSDHEVNIKIALAERLRNGTLDEPGRRELLVSMTDEVADLVLADNREQNRVLGVSRSHAAAMVSVHGRVIDHLAEHGGLDRDLEFLPTPAQLGTRAANGRGLTSPELSVLLAYVKSSLSRAVLDSDIPQDPAFAERLGTYFPPRMGGEAGESADQRHPLAREIVTTMTVNQLVNAAGLTFVYRVGEELAAAPTDAVRAFTSAVDIFELPAVWHEVARRDSQVPTSAQYAAALVVRRLLDRAARWLLTRRPQPLDVRAEVSRFRDRISVLRPQIPGWLTGAEQEAVAGEAARLQDLGLDETLAVAVAGALAAYPLLDAVDLAEQLGRPDAECAELFYALSAHLPFDRLLGQVTALPRDDRWGALARQALRDDLYRSLRLIVADVLAGTDPGTPAPEAIAAWEQSNASRMDRSRTALARLADDPDGGSLAALSVAAREIRAMTR</sequence>
<dbReference type="InterPro" id="IPR049059">
    <property type="entry name" value="NAD_Glu_DH_HM1"/>
</dbReference>
<dbReference type="PANTHER" id="PTHR43403:SF1">
    <property type="entry name" value="NAD-SPECIFIC GLUTAMATE DEHYDROGENASE"/>
    <property type="match status" value="1"/>
</dbReference>
<dbReference type="InterPro" id="IPR036291">
    <property type="entry name" value="NAD(P)-bd_dom_sf"/>
</dbReference>
<dbReference type="PANTHER" id="PTHR43403">
    <property type="entry name" value="NAD-SPECIFIC GLUTAMATE DEHYDROGENASE"/>
    <property type="match status" value="1"/>
</dbReference>
<dbReference type="InterPro" id="IPR046346">
    <property type="entry name" value="Aminoacid_DH-like_N_sf"/>
</dbReference>
<name>A0A938YG24_9ACTN</name>
<dbReference type="Pfam" id="PF05088">
    <property type="entry name" value="Bac_GDH_CD"/>
    <property type="match status" value="1"/>
</dbReference>
<accession>A0A938YG24</accession>
<dbReference type="GO" id="GO:0004352">
    <property type="term" value="F:glutamate dehydrogenase (NAD+) activity"/>
    <property type="evidence" value="ECO:0007669"/>
    <property type="project" value="InterPro"/>
</dbReference>
<feature type="domain" description="NAD-specific glutamate dehydrogenase C-terminal" evidence="3">
    <location>
        <begin position="1422"/>
        <end position="1761"/>
    </location>
</feature>
<dbReference type="InterPro" id="IPR049062">
    <property type="entry name" value="NAD_Glu_DH_ACT2"/>
</dbReference>
<dbReference type="GO" id="GO:0004069">
    <property type="term" value="F:L-aspartate:2-oxoglutarate aminotransferase activity"/>
    <property type="evidence" value="ECO:0007669"/>
    <property type="project" value="InterPro"/>
</dbReference>
<evidence type="ECO:0000259" key="5">
    <source>
        <dbReference type="Pfam" id="PF21076"/>
    </source>
</evidence>
<feature type="domain" description="NAD-glutamate dehydrogenase N-terminal ACT1" evidence="4">
    <location>
        <begin position="61"/>
        <end position="229"/>
    </location>
</feature>
<dbReference type="Pfam" id="PF21074">
    <property type="entry name" value="GDH_C"/>
    <property type="match status" value="1"/>
</dbReference>
<feature type="domain" description="NAD-glutamate dehydrogenase ACT3" evidence="6">
    <location>
        <begin position="688"/>
        <end position="746"/>
    </location>
</feature>
<keyword evidence="8" id="KW-1185">Reference proteome</keyword>
<protein>
    <submittedName>
        <fullName evidence="7">NAD-glutamate dehydrogenase</fullName>
    </submittedName>
</protein>
<evidence type="ECO:0000259" key="4">
    <source>
        <dbReference type="Pfam" id="PF21075"/>
    </source>
</evidence>
<feature type="region of interest" description="Disordered" evidence="1">
    <location>
        <begin position="1"/>
        <end position="40"/>
    </location>
</feature>
<comment type="caution">
    <text evidence="7">The sequence shown here is derived from an EMBL/GenBank/DDBJ whole genome shotgun (WGS) entry which is preliminary data.</text>
</comment>
<feature type="domain" description="NAD-glutamate dehydrogenase ACT2" evidence="5">
    <location>
        <begin position="500"/>
        <end position="589"/>
    </location>
</feature>
<dbReference type="InterPro" id="IPR049058">
    <property type="entry name" value="NAD_Glu_DH_HM2"/>
</dbReference>
<dbReference type="Pfam" id="PF21077">
    <property type="entry name" value="GDH_ACT3"/>
    <property type="match status" value="1"/>
</dbReference>
<dbReference type="InterPro" id="IPR049064">
    <property type="entry name" value="NAD_Glu_DH_ACT3"/>
</dbReference>
<dbReference type="SUPFAM" id="SSF51735">
    <property type="entry name" value="NAD(P)-binding Rossmann-fold domains"/>
    <property type="match status" value="1"/>
</dbReference>
<proteinExistence type="predicted"/>
<dbReference type="Pfam" id="PF21079">
    <property type="entry name" value="GDH_HM2"/>
    <property type="match status" value="1"/>
</dbReference>
<dbReference type="SUPFAM" id="SSF53223">
    <property type="entry name" value="Aminoacid dehydrogenase-like, N-terminal domain"/>
    <property type="match status" value="1"/>
</dbReference>
<feature type="region of interest" description="Disordered" evidence="1">
    <location>
        <begin position="335"/>
        <end position="381"/>
    </location>
</feature>
<evidence type="ECO:0000259" key="2">
    <source>
        <dbReference type="Pfam" id="PF05088"/>
    </source>
</evidence>
<dbReference type="InterPro" id="IPR028971">
    <property type="entry name" value="NAD-GDH_cat"/>
</dbReference>
<evidence type="ECO:0000313" key="8">
    <source>
        <dbReference type="Proteomes" id="UP000663792"/>
    </source>
</evidence>